<dbReference type="Gene3D" id="1.25.40.10">
    <property type="entry name" value="Tetratricopeptide repeat domain"/>
    <property type="match status" value="3"/>
</dbReference>
<evidence type="ECO:0000256" key="1">
    <source>
        <dbReference type="PROSITE-ProRule" id="PRU00339"/>
    </source>
</evidence>
<protein>
    <recommendedName>
        <fullName evidence="5">EGF-like domain-containing protein</fullName>
    </recommendedName>
</protein>
<dbReference type="eggNOG" id="KOG4507">
    <property type="taxonomic scope" value="Eukaryota"/>
</dbReference>
<sequence>MSQLVCNVVVAVVCALVACATAVNHWMATSTGVIAPADDFEFESVDPHSEHLSAFVFHDHRIGRYRSTATRIDEAYFLDKPALSILKVDMPDVLAKTRDYDPAVTVSTLDLHQPLALMLSHKGLDAREFVDIQSIPPKFKGKAPICTDLNLSSKDAQALFSLIRSEGLPRTAETHLLPFLWLELAQDDDDETTVPPKFLKKLGGGLAHALSVYPESWIVHFLSGLYWRAGGDASSSVECFRRALYLAPDPFRDLPLVSLSAVLLRANRTGDALVLIDSALSTTDSLYLPHMLKGIILLTANRTVDASTSFAKAIQLNRGLTLGFEFLLATLSDVKAAAATARREREINFRRLTMVLPPDLTWADFDYEATADMCAGATCTAHAECNPLDGKCHCMDGWLAVQGQCVADDLCEDIQCKPNAMCRGGRCYCRPGYVASNGACVADPCAGVDCVEHAVCDPNYGLCKCIPPFKAYGPECVTEECVGIVCGNNSFCQRGRCFCRIGYKAEDGICIKDEPCHRQQCPANATCNPDDGHCRCADGFVADMHNNRCVPEHEAVESTTPLAADEGDDNTSDDHEDDGGDSGVLTKASDFDTGIFDPNDLEDASLQPTMAVGVKPGTSADTHSGARRHLPFEEEDFITADKCTRAMRRMPSWDEFSSTFLPPVPDYDLSLQTLLATKIRIPPNTKFQQPFCTQGQVVFSAGTMDRIPSLAINASLGPGSTYPEETGLKDIAQHLLGFAMPVDEFGHRIADVLSGHETIWALYDLAALYWRVQGKHTEAIRCIRASLFHSPPEYKDVALINAANILLRRNSLADARAVAEVALATTQHHRAICHFTLANVLFTRTELVEAIEHYKDALRYQPSFQLAEHSLRRAMCAQQYPLANMYSEQETKEERAAREQLHRQVKDARALKDRLEHLKQIVEAYDESSEVAQLKSQLHDAEERLRTVFLRQKMESRAKPEERLLSSLQYKLRLRTEEEKQEMNDPQLADLAPFDAMLHDLDPVDSLKLQQQEGKALVDAAITSMNSHHTHSDDDDDRDDGGSTSDPVASRLITTSPSIPTLIEFVDNALVGHTNQTAVQVLADPSWPTAAECSERLQLPEPTLHELEKLSIISMVNGDVLGAAGDSLDGGDDGRGGAARRRKKRRSKRARRSRRGGSSGDDGDGDGDGEGSLTLQESAWAVMERLVEEEASTGGSTWLADDVALLRDELASIASAPSLESQRKQVGFKLPICRPPAAMDHVALDALHAVANRYDNKERVPEETDIQAMIAQLEEPGLGVKEFAIRTTELLKREPTHWQANYIASFFWRGTGNTSQAVECLRTAYAFAPRRQHLHIFIGLANALSHGGHLVDAMAAAETAIRMEPLDAVCHTTMANVLSRLGGRSTEETIYFYEAAFKLRGTHSSSLLPRLQLLRCQQRYLQPLATSHPT</sequence>
<dbReference type="PANTHER" id="PTHR16091:SF1">
    <property type="entry name" value="TETRATRICOPEPTIDE REPEAT PROTEIN 17"/>
    <property type="match status" value="1"/>
</dbReference>
<dbReference type="Proteomes" id="UP000007799">
    <property type="component" value="Unassembled WGS sequence"/>
</dbReference>
<dbReference type="PROSITE" id="PS50005">
    <property type="entry name" value="TPR"/>
    <property type="match status" value="1"/>
</dbReference>
<evidence type="ECO:0000256" key="2">
    <source>
        <dbReference type="SAM" id="Coils"/>
    </source>
</evidence>
<proteinExistence type="predicted"/>
<feature type="region of interest" description="Disordered" evidence="3">
    <location>
        <begin position="1026"/>
        <end position="1053"/>
    </location>
</feature>
<dbReference type="RefSeq" id="XP_004994578.1">
    <property type="nucleotide sequence ID" value="XM_004994521.1"/>
</dbReference>
<evidence type="ECO:0000259" key="5">
    <source>
        <dbReference type="PROSITE" id="PS01186"/>
    </source>
</evidence>
<dbReference type="SMART" id="SM00028">
    <property type="entry name" value="TPR"/>
    <property type="match status" value="5"/>
</dbReference>
<dbReference type="OMA" id="HETIWAL"/>
<feature type="compositionally biased region" description="Basic residues" evidence="3">
    <location>
        <begin position="1138"/>
        <end position="1155"/>
    </location>
</feature>
<feature type="repeat" description="TPR" evidence="1">
    <location>
        <begin position="831"/>
        <end position="864"/>
    </location>
</feature>
<feature type="domain" description="EGF-like" evidence="5">
    <location>
        <begin position="463"/>
        <end position="476"/>
    </location>
</feature>
<accession>F2U8P7</accession>
<keyword evidence="2" id="KW-0175">Coiled coil</keyword>
<dbReference type="eggNOG" id="KOG4659">
    <property type="taxonomic scope" value="Eukaryota"/>
</dbReference>
<feature type="domain" description="EGF-like" evidence="5">
    <location>
        <begin position="534"/>
        <end position="549"/>
    </location>
</feature>
<feature type="coiled-coil region" evidence="2">
    <location>
        <begin position="898"/>
        <end position="951"/>
    </location>
</feature>
<keyword evidence="4" id="KW-0732">Signal</keyword>
<evidence type="ECO:0000256" key="4">
    <source>
        <dbReference type="SAM" id="SignalP"/>
    </source>
</evidence>
<dbReference type="InterPro" id="IPR011990">
    <property type="entry name" value="TPR-like_helical_dom_sf"/>
</dbReference>
<feature type="chain" id="PRO_5003290412" description="EGF-like domain-containing protein" evidence="4">
    <location>
        <begin position="23"/>
        <end position="1430"/>
    </location>
</feature>
<feature type="region of interest" description="Disordered" evidence="3">
    <location>
        <begin position="555"/>
        <end position="591"/>
    </location>
</feature>
<dbReference type="PANTHER" id="PTHR16091">
    <property type="entry name" value="TTC17 PROTEIN"/>
    <property type="match status" value="1"/>
</dbReference>
<feature type="compositionally biased region" description="Acidic residues" evidence="3">
    <location>
        <begin position="565"/>
        <end position="580"/>
    </location>
</feature>
<feature type="signal peptide" evidence="4">
    <location>
        <begin position="1"/>
        <end position="22"/>
    </location>
</feature>
<dbReference type="GO" id="GO:0015629">
    <property type="term" value="C:actin cytoskeleton"/>
    <property type="evidence" value="ECO:0007669"/>
    <property type="project" value="TreeGrafter"/>
</dbReference>
<dbReference type="GeneID" id="16075161"/>
<evidence type="ECO:0000256" key="3">
    <source>
        <dbReference type="SAM" id="MobiDB-lite"/>
    </source>
</evidence>
<dbReference type="SMART" id="SM00181">
    <property type="entry name" value="EGF"/>
    <property type="match status" value="5"/>
</dbReference>
<dbReference type="GO" id="GO:0030041">
    <property type="term" value="P:actin filament polymerization"/>
    <property type="evidence" value="ECO:0007669"/>
    <property type="project" value="TreeGrafter"/>
</dbReference>
<dbReference type="InterPro" id="IPR019734">
    <property type="entry name" value="TPR_rpt"/>
</dbReference>
<gene>
    <name evidence="6" type="ORF">PTSG_04485</name>
</gene>
<dbReference type="PROSITE" id="PS01186">
    <property type="entry name" value="EGF_2"/>
    <property type="match status" value="2"/>
</dbReference>
<dbReference type="InterPro" id="IPR052630">
    <property type="entry name" value="TTC17"/>
</dbReference>
<dbReference type="GO" id="GO:0005737">
    <property type="term" value="C:cytoplasm"/>
    <property type="evidence" value="ECO:0007669"/>
    <property type="project" value="TreeGrafter"/>
</dbReference>
<organism evidence="7">
    <name type="scientific">Salpingoeca rosetta (strain ATCC 50818 / BSB-021)</name>
    <dbReference type="NCBI Taxonomy" id="946362"/>
    <lineage>
        <taxon>Eukaryota</taxon>
        <taxon>Choanoflagellata</taxon>
        <taxon>Craspedida</taxon>
        <taxon>Salpingoecidae</taxon>
        <taxon>Salpingoeca</taxon>
    </lineage>
</organism>
<evidence type="ECO:0000313" key="7">
    <source>
        <dbReference type="Proteomes" id="UP000007799"/>
    </source>
</evidence>
<dbReference type="InterPro" id="IPR000742">
    <property type="entry name" value="EGF"/>
</dbReference>
<dbReference type="InParanoid" id="F2U8P7"/>
<evidence type="ECO:0000313" key="6">
    <source>
        <dbReference type="EMBL" id="EGD72755.1"/>
    </source>
</evidence>
<dbReference type="EMBL" id="GL832964">
    <property type="protein sequence ID" value="EGD72755.1"/>
    <property type="molecule type" value="Genomic_DNA"/>
</dbReference>
<name>F2U8P7_SALR5</name>
<reference evidence="6" key="1">
    <citation type="submission" date="2009-08" db="EMBL/GenBank/DDBJ databases">
        <title>Annotation of Salpingoeca rosetta.</title>
        <authorList>
            <consortium name="The Broad Institute Genome Sequencing Platform"/>
            <person name="Russ C."/>
            <person name="Cuomo C."/>
            <person name="Burger G."/>
            <person name="Gray M.W."/>
            <person name="Holland P.W.H."/>
            <person name="King N."/>
            <person name="Lang F.B.F."/>
            <person name="Roger A.J."/>
            <person name="Ruiz-Trillo I."/>
            <person name="Young S.K."/>
            <person name="Zeng Q."/>
            <person name="Gargeya S."/>
            <person name="Alvarado L."/>
            <person name="Berlin A."/>
            <person name="Chapman S.B."/>
            <person name="Chen Z."/>
            <person name="Freedman E."/>
            <person name="Gellesch M."/>
            <person name="Goldberg J."/>
            <person name="Griggs A."/>
            <person name="Gujja S."/>
            <person name="Heilman E."/>
            <person name="Heiman D."/>
            <person name="Howarth C."/>
            <person name="Mehta T."/>
            <person name="Neiman D."/>
            <person name="Pearson M."/>
            <person name="Roberts A."/>
            <person name="Saif S."/>
            <person name="Shea T."/>
            <person name="Shenoy N."/>
            <person name="Sisk P."/>
            <person name="Stolte C."/>
            <person name="Sykes S."/>
            <person name="White J."/>
            <person name="Yandava C."/>
            <person name="Haas B."/>
            <person name="Nusbaum C."/>
            <person name="Birren B."/>
        </authorList>
    </citation>
    <scope>NUCLEOTIDE SEQUENCE [LARGE SCALE GENOMIC DNA]</scope>
    <source>
        <strain evidence="6">ATCC 50818</strain>
    </source>
</reference>
<dbReference type="KEGG" id="sre:PTSG_04485"/>
<dbReference type="SUPFAM" id="SSF48452">
    <property type="entry name" value="TPR-like"/>
    <property type="match status" value="2"/>
</dbReference>
<feature type="region of interest" description="Disordered" evidence="3">
    <location>
        <begin position="1124"/>
        <end position="1172"/>
    </location>
</feature>
<keyword evidence="7" id="KW-1185">Reference proteome</keyword>
<dbReference type="OrthoDB" id="2115703at2759"/>
<keyword evidence="1" id="KW-0802">TPR repeat</keyword>